<name>A0ABR9BC30_9RHOO</name>
<feature type="transmembrane region" description="Helical" evidence="1">
    <location>
        <begin position="218"/>
        <end position="237"/>
    </location>
</feature>
<gene>
    <name evidence="2" type="ORF">IFO67_13470</name>
</gene>
<keyword evidence="1" id="KW-0472">Membrane</keyword>
<sequence length="845" mass="94826">MSVAAAAAIPEAALDEARSRGRIGLLDYLAILVQLGLLFLLLRQFQIESGAFLRLAMLAFAGFAVHAWLPLAWRLPFFAALSLAGIALVMGTANAAWLVAIGLLLIGICHLPVAFAWRGALLIATTAVLALQRAGYLPFPWSDAIWPILGAMFMFRLIIYFYDLRHDKTPSTPAQSLSYFFMLPNACFPLFPVVDYKTFRRNYFDDDAARIYQTGIDWMLRGVIHLILYRIVYYYLTLAPHEVAGPADLSQYLVANFLLYLRVSGLFHLIIGMLCLFGFRLPETHNRFLLASSFTDFWRRINIYWKEFMQKVFYYPAVFRLRKLGTEKALVVATLYVFLMTWFLHAYQWFWLRGTTLLVAQDILFWTILGLLVVGNSLYEMRHGRSRSLGKPGARSWRDTAVLVAKTYATFWFICVLWSFWTAETLSGWLAMWSALGGEYSARALLFPALILVVIAIGSIPGEALRNQRGGTQDARAWQRGRLATAAALVAMIGVSVEGLHSQLGRDAATFVHSLRSGQLSRLDTARLERGYYESLLSVDRFNSQLWEVYMSKPKNWLDIDNANLKHFVGGFVQTELIPSFVQNTRFGTISINRFGMRDQDYAEQPAPGTHRTVLLGASSVMGWGVGDGETFEALVEQRLNREWRDAGIERFEVLNMGVPGYQPPQQLPVMERALGFAPDAVMFVATGRELSRSVAYLAEVVHKGIAIPYDGLAAIVARAEVSAGMDETLVRQRLAPHGRAVLAEVYGRIARQARAQGAAPVLVFLPQAREGSWQEETPETLAVAREAGFRVIDLSDVYRGHDIEAVRLAPWDDHPNAYAHGLIADRLFAALAVARDEIFRPDRP</sequence>
<evidence type="ECO:0000313" key="3">
    <source>
        <dbReference type="Proteomes" id="UP000603602"/>
    </source>
</evidence>
<keyword evidence="3" id="KW-1185">Reference proteome</keyword>
<dbReference type="InterPro" id="IPR036514">
    <property type="entry name" value="SGNH_hydro_sf"/>
</dbReference>
<protein>
    <submittedName>
        <fullName evidence="2">Uncharacterized protein</fullName>
    </submittedName>
</protein>
<feature type="transmembrane region" description="Helical" evidence="1">
    <location>
        <begin position="144"/>
        <end position="162"/>
    </location>
</feature>
<feature type="transmembrane region" description="Helical" evidence="1">
    <location>
        <begin position="483"/>
        <end position="501"/>
    </location>
</feature>
<keyword evidence="1" id="KW-0812">Transmembrane</keyword>
<evidence type="ECO:0000313" key="2">
    <source>
        <dbReference type="EMBL" id="MBD8503898.1"/>
    </source>
</evidence>
<evidence type="ECO:0000256" key="1">
    <source>
        <dbReference type="SAM" id="Phobius"/>
    </source>
</evidence>
<dbReference type="SUPFAM" id="SSF52266">
    <property type="entry name" value="SGNH hydrolase"/>
    <property type="match status" value="1"/>
</dbReference>
<feature type="transmembrane region" description="Helical" evidence="1">
    <location>
        <begin position="441"/>
        <end position="462"/>
    </location>
</feature>
<dbReference type="RefSeq" id="WP_187718691.1">
    <property type="nucleotide sequence ID" value="NZ_JACTAH010000002.1"/>
</dbReference>
<feature type="transmembrane region" description="Helical" evidence="1">
    <location>
        <begin position="400"/>
        <end position="421"/>
    </location>
</feature>
<feature type="transmembrane region" description="Helical" evidence="1">
    <location>
        <begin position="115"/>
        <end position="132"/>
    </location>
</feature>
<feature type="transmembrane region" description="Helical" evidence="1">
    <location>
        <begin position="51"/>
        <end position="69"/>
    </location>
</feature>
<proteinExistence type="predicted"/>
<dbReference type="Gene3D" id="3.40.50.1110">
    <property type="entry name" value="SGNH hydrolase"/>
    <property type="match status" value="1"/>
</dbReference>
<feature type="transmembrane region" description="Helical" evidence="1">
    <location>
        <begin position="75"/>
        <end position="108"/>
    </location>
</feature>
<organism evidence="2 3">
    <name type="scientific">Thauera sedimentorum</name>
    <dbReference type="NCBI Taxonomy" id="2767595"/>
    <lineage>
        <taxon>Bacteria</taxon>
        <taxon>Pseudomonadati</taxon>
        <taxon>Pseudomonadota</taxon>
        <taxon>Betaproteobacteria</taxon>
        <taxon>Rhodocyclales</taxon>
        <taxon>Zoogloeaceae</taxon>
        <taxon>Thauera</taxon>
    </lineage>
</organism>
<feature type="transmembrane region" description="Helical" evidence="1">
    <location>
        <begin position="23"/>
        <end position="42"/>
    </location>
</feature>
<feature type="transmembrane region" description="Helical" evidence="1">
    <location>
        <begin position="257"/>
        <end position="279"/>
    </location>
</feature>
<keyword evidence="1" id="KW-1133">Transmembrane helix</keyword>
<dbReference type="EMBL" id="JACYTO010000002">
    <property type="protein sequence ID" value="MBD8503898.1"/>
    <property type="molecule type" value="Genomic_DNA"/>
</dbReference>
<accession>A0ABR9BC30</accession>
<feature type="transmembrane region" description="Helical" evidence="1">
    <location>
        <begin position="363"/>
        <end position="379"/>
    </location>
</feature>
<feature type="transmembrane region" description="Helical" evidence="1">
    <location>
        <begin position="329"/>
        <end position="351"/>
    </location>
</feature>
<comment type="caution">
    <text evidence="2">The sequence shown here is derived from an EMBL/GenBank/DDBJ whole genome shotgun (WGS) entry which is preliminary data.</text>
</comment>
<reference evidence="3" key="1">
    <citation type="submission" date="2023-07" db="EMBL/GenBank/DDBJ databases">
        <title>Thauera sp. CAU 1555 isolated from sand of Yaerae Beach.</title>
        <authorList>
            <person name="Kim W."/>
        </authorList>
    </citation>
    <scope>NUCLEOTIDE SEQUENCE [LARGE SCALE GENOMIC DNA]</scope>
    <source>
        <strain evidence="3">CAU 1555</strain>
    </source>
</reference>
<dbReference type="Proteomes" id="UP000603602">
    <property type="component" value="Unassembled WGS sequence"/>
</dbReference>